<organism evidence="1 2">
    <name type="scientific">Teichococcus oryzae</name>
    <dbReference type="NCBI Taxonomy" id="1608942"/>
    <lineage>
        <taxon>Bacteria</taxon>
        <taxon>Pseudomonadati</taxon>
        <taxon>Pseudomonadota</taxon>
        <taxon>Alphaproteobacteria</taxon>
        <taxon>Acetobacterales</taxon>
        <taxon>Roseomonadaceae</taxon>
        <taxon>Roseomonas</taxon>
    </lineage>
</organism>
<gene>
    <name evidence="1" type="ORF">F0Q34_05470</name>
</gene>
<dbReference type="AlphaFoldDB" id="A0A5B2TKW8"/>
<evidence type="ECO:0000313" key="2">
    <source>
        <dbReference type="Proteomes" id="UP000322110"/>
    </source>
</evidence>
<reference evidence="1 2" key="1">
    <citation type="journal article" date="2015" name="Int. J. Syst. Evol. Microbiol.">
        <title>Roseomonas oryzae sp. nov., isolated from paddy rhizosphere soil.</title>
        <authorList>
            <person name="Ramaprasad E.V."/>
            <person name="Sasikala Ch."/>
            <person name="Ramana Ch.V."/>
        </authorList>
    </citation>
    <scope>NUCLEOTIDE SEQUENCE [LARGE SCALE GENOMIC DNA]</scope>
    <source>
        <strain evidence="1 2">KCTC 42542</strain>
    </source>
</reference>
<comment type="caution">
    <text evidence="1">The sequence shown here is derived from an EMBL/GenBank/DDBJ whole genome shotgun (WGS) entry which is preliminary data.</text>
</comment>
<protein>
    <submittedName>
        <fullName evidence="1">Uncharacterized protein</fullName>
    </submittedName>
</protein>
<dbReference type="Proteomes" id="UP000322110">
    <property type="component" value="Unassembled WGS sequence"/>
</dbReference>
<name>A0A5B2TKW8_9PROT</name>
<evidence type="ECO:0000313" key="1">
    <source>
        <dbReference type="EMBL" id="KAA2215112.1"/>
    </source>
</evidence>
<proteinExistence type="predicted"/>
<sequence>MRHDAQAVLATAQHLEGLLTVALGLAEGGRRIDLSGLDREIAALCLAALGLRGAERRQCRLPLLSLQRRVEVLQALAPQDAARRKRGG</sequence>
<keyword evidence="2" id="KW-1185">Reference proteome</keyword>
<dbReference type="EMBL" id="VUKA01000001">
    <property type="protein sequence ID" value="KAA2215112.1"/>
    <property type="molecule type" value="Genomic_DNA"/>
</dbReference>
<dbReference type="RefSeq" id="WP_149811064.1">
    <property type="nucleotide sequence ID" value="NZ_VUKA01000001.1"/>
</dbReference>
<dbReference type="OrthoDB" id="7376112at2"/>
<accession>A0A5B2TKW8</accession>